<feature type="chain" id="PRO_5047014942" description="Peptidase MA-like domain-containing protein" evidence="1">
    <location>
        <begin position="34"/>
        <end position="441"/>
    </location>
</feature>
<evidence type="ECO:0008006" key="4">
    <source>
        <dbReference type="Google" id="ProtNLM"/>
    </source>
</evidence>
<gene>
    <name evidence="2" type="ORF">JOE42_001894</name>
</gene>
<evidence type="ECO:0000256" key="1">
    <source>
        <dbReference type="SAM" id="SignalP"/>
    </source>
</evidence>
<organism evidence="2 3">
    <name type="scientific">Rhodococcoides corynebacterioides</name>
    <dbReference type="NCBI Taxonomy" id="53972"/>
    <lineage>
        <taxon>Bacteria</taxon>
        <taxon>Bacillati</taxon>
        <taxon>Actinomycetota</taxon>
        <taxon>Actinomycetes</taxon>
        <taxon>Mycobacteriales</taxon>
        <taxon>Nocardiaceae</taxon>
        <taxon>Rhodococcoides</taxon>
    </lineage>
</organism>
<dbReference type="RefSeq" id="WP_204868151.1">
    <property type="nucleotide sequence ID" value="NZ_JAFBBK010000001.1"/>
</dbReference>
<keyword evidence="3" id="KW-1185">Reference proteome</keyword>
<sequence>MALLRRSPLLTVRALAALALVLSVLVACSPSTPDDGVSGVPTTTVGPDARTVGVTALLDSWTAALRSDDEAALRELIDSGADPGFADREIARAQALRGLPLSDFGYEITPGPETPVPVDRADALAATEVWAPNVALRYAWADADIGSTSRDIALVVARRGDTWRLVSDADLPQYGRTTWRGPWDFGPVVTERVATGSTTSLVVGHEAQRAFIDDLAAELPSAVAAVTEFAGLGWSRRAVLTVTGSDAEFISAANGFTSTDVAASTIADPVRGGLVTGQRIVFGPTAPDRLTDSTRRTVLRHELTHVAMRAVTGEDAPLWMLEGFADYSGYRGSGLSFEEIAPTLAAVVRAAGPPRVLPEDSDFAAGGSRGSIAYESAWSVASFVADRFGEPVLRQLYDRFAAGPTDPTVTDSVFSATLGFGTVDFLAQWGQWVAEQAAGQS</sequence>
<evidence type="ECO:0000313" key="3">
    <source>
        <dbReference type="Proteomes" id="UP000703038"/>
    </source>
</evidence>
<reference evidence="2 3" key="1">
    <citation type="submission" date="2021-01" db="EMBL/GenBank/DDBJ databases">
        <title>Genomics of switchgrass bacterial isolates.</title>
        <authorList>
            <person name="Shade A."/>
        </authorList>
    </citation>
    <scope>NUCLEOTIDE SEQUENCE [LARGE SCALE GENOMIC DNA]</scope>
    <source>
        <strain evidence="2 3">PvP111</strain>
    </source>
</reference>
<name>A0ABS2KTP1_9NOCA</name>
<keyword evidence="1" id="KW-0732">Signal</keyword>
<feature type="signal peptide" evidence="1">
    <location>
        <begin position="1"/>
        <end position="33"/>
    </location>
</feature>
<protein>
    <recommendedName>
        <fullName evidence="4">Peptidase MA-like domain-containing protein</fullName>
    </recommendedName>
</protein>
<evidence type="ECO:0000313" key="2">
    <source>
        <dbReference type="EMBL" id="MBM7415161.1"/>
    </source>
</evidence>
<proteinExistence type="predicted"/>
<dbReference type="EMBL" id="JAFBBK010000001">
    <property type="protein sequence ID" value="MBM7415161.1"/>
    <property type="molecule type" value="Genomic_DNA"/>
</dbReference>
<dbReference type="PROSITE" id="PS51257">
    <property type="entry name" value="PROKAR_LIPOPROTEIN"/>
    <property type="match status" value="1"/>
</dbReference>
<dbReference type="Proteomes" id="UP000703038">
    <property type="component" value="Unassembled WGS sequence"/>
</dbReference>
<comment type="caution">
    <text evidence="2">The sequence shown here is derived from an EMBL/GenBank/DDBJ whole genome shotgun (WGS) entry which is preliminary data.</text>
</comment>
<accession>A0ABS2KTP1</accession>